<protein>
    <submittedName>
        <fullName evidence="2">NADH:ubiquinone oxidoreductase 6.6kD subunit</fullName>
    </submittedName>
</protein>
<dbReference type="AlphaFoldDB" id="A0A1Y2EEP0"/>
<dbReference type="InParanoid" id="A0A1Y2EEP0"/>
<organism evidence="2 3">
    <name type="scientific">Pseudomassariella vexata</name>
    <dbReference type="NCBI Taxonomy" id="1141098"/>
    <lineage>
        <taxon>Eukaryota</taxon>
        <taxon>Fungi</taxon>
        <taxon>Dikarya</taxon>
        <taxon>Ascomycota</taxon>
        <taxon>Pezizomycotina</taxon>
        <taxon>Sordariomycetes</taxon>
        <taxon>Xylariomycetidae</taxon>
        <taxon>Amphisphaeriales</taxon>
        <taxon>Pseudomassariaceae</taxon>
        <taxon>Pseudomassariella</taxon>
    </lineage>
</organism>
<dbReference type="Proteomes" id="UP000193689">
    <property type="component" value="Unassembled WGS sequence"/>
</dbReference>
<evidence type="ECO:0000313" key="3">
    <source>
        <dbReference type="Proteomes" id="UP000193689"/>
    </source>
</evidence>
<sequence length="75" mass="8865">MAGLKHYRMAFDPAIQRLGTMQSNRHKFFRWTPRTARITFMYAVVVPAIFTVIAYNTDGKYDLRAKRKGDLVYEY</sequence>
<dbReference type="OrthoDB" id="15108at2759"/>
<name>A0A1Y2EEP0_9PEZI</name>
<accession>A0A1Y2EEP0</accession>
<keyword evidence="1" id="KW-1133">Transmembrane helix</keyword>
<keyword evidence="1" id="KW-0812">Transmembrane</keyword>
<comment type="caution">
    <text evidence="2">The sequence shown here is derived from an EMBL/GenBank/DDBJ whole genome shotgun (WGS) entry which is preliminary data.</text>
</comment>
<dbReference type="RefSeq" id="XP_040720003.1">
    <property type="nucleotide sequence ID" value="XM_040863353.1"/>
</dbReference>
<keyword evidence="2" id="KW-0830">Ubiquinone</keyword>
<dbReference type="STRING" id="1141098.A0A1Y2EEP0"/>
<reference evidence="2 3" key="1">
    <citation type="submission" date="2016-07" db="EMBL/GenBank/DDBJ databases">
        <title>Pervasive Adenine N6-methylation of Active Genes in Fungi.</title>
        <authorList>
            <consortium name="DOE Joint Genome Institute"/>
            <person name="Mondo S.J."/>
            <person name="Dannebaum R.O."/>
            <person name="Kuo R.C."/>
            <person name="Labutti K."/>
            <person name="Haridas S."/>
            <person name="Kuo A."/>
            <person name="Salamov A."/>
            <person name="Ahrendt S.R."/>
            <person name="Lipzen A."/>
            <person name="Sullivan W."/>
            <person name="Andreopoulos W.B."/>
            <person name="Clum A."/>
            <person name="Lindquist E."/>
            <person name="Daum C."/>
            <person name="Ramamoorthy G.K."/>
            <person name="Gryganskyi A."/>
            <person name="Culley D."/>
            <person name="Magnuson J.K."/>
            <person name="James T.Y."/>
            <person name="O'Malley M.A."/>
            <person name="Stajich J.E."/>
            <person name="Spatafora J.W."/>
            <person name="Visel A."/>
            <person name="Grigoriev I.V."/>
        </authorList>
    </citation>
    <scope>NUCLEOTIDE SEQUENCE [LARGE SCALE GENOMIC DNA]</scope>
    <source>
        <strain evidence="2 3">CBS 129021</strain>
    </source>
</reference>
<gene>
    <name evidence="2" type="ORF">BCR38DRAFT_481205</name>
</gene>
<proteinExistence type="predicted"/>
<evidence type="ECO:0000256" key="1">
    <source>
        <dbReference type="SAM" id="Phobius"/>
    </source>
</evidence>
<dbReference type="EMBL" id="MCFJ01000002">
    <property type="protein sequence ID" value="ORY70053.1"/>
    <property type="molecule type" value="Genomic_DNA"/>
</dbReference>
<keyword evidence="1" id="KW-0472">Membrane</keyword>
<feature type="transmembrane region" description="Helical" evidence="1">
    <location>
        <begin position="35"/>
        <end position="55"/>
    </location>
</feature>
<keyword evidence="3" id="KW-1185">Reference proteome</keyword>
<dbReference type="PANTHER" id="PTHR39476">
    <property type="entry name" value="NADH:UBIQUINONE OXIDOREDUCTASE 6.6KD SUBUNIT"/>
    <property type="match status" value="1"/>
</dbReference>
<dbReference type="GeneID" id="63779565"/>
<dbReference type="PANTHER" id="PTHR39476:SF1">
    <property type="entry name" value="NADH DEHYDROGENASE [UBIQUINONE] 1 BETA SUBCOMPLEX SUBUNIT 4"/>
    <property type="match status" value="1"/>
</dbReference>
<evidence type="ECO:0000313" key="2">
    <source>
        <dbReference type="EMBL" id="ORY70053.1"/>
    </source>
</evidence>